<dbReference type="RefSeq" id="WP_123692812.1">
    <property type="nucleotide sequence ID" value="NZ_AP019700.1"/>
</dbReference>
<evidence type="ECO:0000313" key="1">
    <source>
        <dbReference type="EMBL" id="ROP84700.1"/>
    </source>
</evidence>
<dbReference type="Proteomes" id="UP000278222">
    <property type="component" value="Unassembled WGS sequence"/>
</dbReference>
<evidence type="ECO:0000313" key="2">
    <source>
        <dbReference type="Proteomes" id="UP000278222"/>
    </source>
</evidence>
<sequence length="103" mass="10954">MRQPWLEAADPPPGSVPDLFTRNSPVRSAGKAGIAVAVAVVVLILGTTTEQAKAVWDLPNWPGADLLTAAVEHLDGAARAIGLDRPHAALRALVRRLEEARFD</sequence>
<organism evidence="1 2">
    <name type="scientific">Stella humosa</name>
    <dbReference type="NCBI Taxonomy" id="94"/>
    <lineage>
        <taxon>Bacteria</taxon>
        <taxon>Pseudomonadati</taxon>
        <taxon>Pseudomonadota</taxon>
        <taxon>Alphaproteobacteria</taxon>
        <taxon>Rhodospirillales</taxon>
        <taxon>Stellaceae</taxon>
        <taxon>Stella</taxon>
    </lineage>
</organism>
<reference evidence="1 2" key="1">
    <citation type="submission" date="2018-11" db="EMBL/GenBank/DDBJ databases">
        <title>Genomic Encyclopedia of Type Strains, Phase IV (KMG-IV): sequencing the most valuable type-strain genomes for metagenomic binning, comparative biology and taxonomic classification.</title>
        <authorList>
            <person name="Goeker M."/>
        </authorList>
    </citation>
    <scope>NUCLEOTIDE SEQUENCE [LARGE SCALE GENOMIC DNA]</scope>
    <source>
        <strain evidence="1 2">DSM 5900</strain>
    </source>
</reference>
<comment type="caution">
    <text evidence="1">The sequence shown here is derived from an EMBL/GenBank/DDBJ whole genome shotgun (WGS) entry which is preliminary data.</text>
</comment>
<proteinExistence type="predicted"/>
<accession>A0A3N1L139</accession>
<dbReference type="AlphaFoldDB" id="A0A3N1L139"/>
<dbReference type="EMBL" id="RJKX01000015">
    <property type="protein sequence ID" value="ROP84700.1"/>
    <property type="molecule type" value="Genomic_DNA"/>
</dbReference>
<name>A0A3N1L139_9PROT</name>
<gene>
    <name evidence="1" type="ORF">EDC65_4055</name>
</gene>
<keyword evidence="2" id="KW-1185">Reference proteome</keyword>
<protein>
    <submittedName>
        <fullName evidence="1">Uncharacterized protein</fullName>
    </submittedName>
</protein>